<evidence type="ECO:0000259" key="8">
    <source>
        <dbReference type="PROSITE" id="PS50846"/>
    </source>
</evidence>
<keyword evidence="4" id="KW-0460">Magnesium</keyword>
<keyword evidence="7" id="KW-1133">Transmembrane helix</keyword>
<dbReference type="InterPro" id="IPR008250">
    <property type="entry name" value="ATPase_P-typ_transduc_dom_A_sf"/>
</dbReference>
<dbReference type="Gene3D" id="3.30.70.100">
    <property type="match status" value="2"/>
</dbReference>
<feature type="transmembrane region" description="Helical" evidence="7">
    <location>
        <begin position="168"/>
        <end position="183"/>
    </location>
</feature>
<dbReference type="PROSITE" id="PS01047">
    <property type="entry name" value="HMA_1"/>
    <property type="match status" value="2"/>
</dbReference>
<reference evidence="9" key="1">
    <citation type="submission" date="2018-05" db="EMBL/GenBank/DDBJ databases">
        <authorList>
            <person name="Lanie J.A."/>
            <person name="Ng W.-L."/>
            <person name="Kazmierczak K.M."/>
            <person name="Andrzejewski T.M."/>
            <person name="Davidsen T.M."/>
            <person name="Wayne K.J."/>
            <person name="Tettelin H."/>
            <person name="Glass J.I."/>
            <person name="Rusch D."/>
            <person name="Podicherti R."/>
            <person name="Tsui H.-C.T."/>
            <person name="Winkler M.E."/>
        </authorList>
    </citation>
    <scope>NUCLEOTIDE SEQUENCE</scope>
</reference>
<evidence type="ECO:0000256" key="4">
    <source>
        <dbReference type="ARBA" id="ARBA00022842"/>
    </source>
</evidence>
<dbReference type="SUPFAM" id="SSF81653">
    <property type="entry name" value="Calcium ATPase, transduction domain A"/>
    <property type="match status" value="1"/>
</dbReference>
<evidence type="ECO:0000256" key="5">
    <source>
        <dbReference type="ARBA" id="ARBA00022967"/>
    </source>
</evidence>
<evidence type="ECO:0000256" key="7">
    <source>
        <dbReference type="SAM" id="Phobius"/>
    </source>
</evidence>
<keyword evidence="2" id="KW-0479">Metal-binding</keyword>
<evidence type="ECO:0000256" key="3">
    <source>
        <dbReference type="ARBA" id="ARBA00022796"/>
    </source>
</evidence>
<dbReference type="CDD" id="cd00371">
    <property type="entry name" value="HMA"/>
    <property type="match status" value="2"/>
</dbReference>
<dbReference type="Pfam" id="PF00403">
    <property type="entry name" value="HMA"/>
    <property type="match status" value="2"/>
</dbReference>
<keyword evidence="6" id="KW-0186">Copper</keyword>
<keyword evidence="5" id="KW-1278">Translocase</keyword>
<feature type="domain" description="HMA" evidence="8">
    <location>
        <begin position="7"/>
        <end position="73"/>
    </location>
</feature>
<dbReference type="InterPro" id="IPR006122">
    <property type="entry name" value="HMA_Cu_ion-bd"/>
</dbReference>
<feature type="non-terminal residue" evidence="9">
    <location>
        <position position="349"/>
    </location>
</feature>
<dbReference type="AlphaFoldDB" id="A0A382IZ98"/>
<dbReference type="FunFam" id="3.30.70.100:FF:000005">
    <property type="entry name" value="Copper-exporting P-type ATPase A"/>
    <property type="match status" value="2"/>
</dbReference>
<evidence type="ECO:0000256" key="1">
    <source>
        <dbReference type="ARBA" id="ARBA00004127"/>
    </source>
</evidence>
<dbReference type="GO" id="GO:0055070">
    <property type="term" value="P:copper ion homeostasis"/>
    <property type="evidence" value="ECO:0007669"/>
    <property type="project" value="TreeGrafter"/>
</dbReference>
<dbReference type="EMBL" id="UINC01070075">
    <property type="protein sequence ID" value="SVC03931.1"/>
    <property type="molecule type" value="Genomic_DNA"/>
</dbReference>
<dbReference type="PRINTS" id="PR00942">
    <property type="entry name" value="CUATPASEI"/>
</dbReference>
<organism evidence="9">
    <name type="scientific">marine metagenome</name>
    <dbReference type="NCBI Taxonomy" id="408172"/>
    <lineage>
        <taxon>unclassified sequences</taxon>
        <taxon>metagenomes</taxon>
        <taxon>ecological metagenomes</taxon>
    </lineage>
</organism>
<evidence type="ECO:0000256" key="2">
    <source>
        <dbReference type="ARBA" id="ARBA00022723"/>
    </source>
</evidence>
<evidence type="ECO:0000313" key="9">
    <source>
        <dbReference type="EMBL" id="SVC03931.1"/>
    </source>
</evidence>
<dbReference type="Pfam" id="PF00122">
    <property type="entry name" value="E1-E2_ATPase"/>
    <property type="match status" value="1"/>
</dbReference>
<keyword evidence="7" id="KW-0472">Membrane</keyword>
<dbReference type="PANTHER" id="PTHR43520">
    <property type="entry name" value="ATP7, ISOFORM B"/>
    <property type="match status" value="1"/>
</dbReference>
<feature type="transmembrane region" description="Helical" evidence="7">
    <location>
        <begin position="189"/>
        <end position="209"/>
    </location>
</feature>
<dbReference type="InterPro" id="IPR059000">
    <property type="entry name" value="ATPase_P-type_domA"/>
</dbReference>
<name>A0A382IZ98_9ZZZZ</name>
<feature type="transmembrane region" description="Helical" evidence="7">
    <location>
        <begin position="261"/>
        <end position="277"/>
    </location>
</feature>
<dbReference type="GO" id="GO:0043682">
    <property type="term" value="F:P-type divalent copper transporter activity"/>
    <property type="evidence" value="ECO:0007669"/>
    <property type="project" value="TreeGrafter"/>
</dbReference>
<dbReference type="Gene3D" id="2.70.150.10">
    <property type="entry name" value="Calcium-transporting ATPase, cytoplasmic transduction domain A"/>
    <property type="match status" value="1"/>
</dbReference>
<dbReference type="NCBIfam" id="TIGR00003">
    <property type="entry name" value="copper ion binding protein"/>
    <property type="match status" value="2"/>
</dbReference>
<keyword evidence="3" id="KW-0406">Ion transport</keyword>
<dbReference type="GO" id="GO:0016020">
    <property type="term" value="C:membrane"/>
    <property type="evidence" value="ECO:0007669"/>
    <property type="project" value="TreeGrafter"/>
</dbReference>
<dbReference type="SUPFAM" id="SSF55008">
    <property type="entry name" value="HMA, heavy metal-associated domain"/>
    <property type="match status" value="2"/>
</dbReference>
<gene>
    <name evidence="9" type="ORF">METZ01_LOCUS256785</name>
</gene>
<dbReference type="InterPro" id="IPR036163">
    <property type="entry name" value="HMA_dom_sf"/>
</dbReference>
<feature type="transmembrane region" description="Helical" evidence="7">
    <location>
        <begin position="230"/>
        <end position="249"/>
    </location>
</feature>
<keyword evidence="3" id="KW-0187">Copper transport</keyword>
<keyword evidence="7" id="KW-0812">Transmembrane</keyword>
<dbReference type="InterPro" id="IPR006121">
    <property type="entry name" value="HMA_dom"/>
</dbReference>
<keyword evidence="3" id="KW-0813">Transport</keyword>
<feature type="domain" description="HMA" evidence="8">
    <location>
        <begin position="75"/>
        <end position="141"/>
    </location>
</feature>
<accession>A0A382IZ98</accession>
<sequence>MISEKNKTITLAVKGMSCNSCSARIEKKVEGLEGVSSARVNFAAEIATIEYDPEIIQVEQFSKEIQKLGFEVLSTRKVFMIKGMTCASCVSRVENKLSSLSGILDVKVNLVTEHVSIEYLPSLISFDVLKENLSSAGYQLFPAKQEESLVLDEENSQRNEQAVLKRKLIFSVFISILLMFLRMEGEGIALPISLNLLLFLLATPVQFYCGWQFYRGAWNGILHGYADMNTLIAIGTSAAYFYSVVATLIPSSIPIEDEQVVVYFDTSVMIITLILLGRGMESRAKQNTSNAIKKLMQLQPKTAKVEREGKEQEILITELVLEDSIIVRPGEQIPVDGKIYEGSSSIDEA</sequence>
<dbReference type="PROSITE" id="PS50846">
    <property type="entry name" value="HMA_2"/>
    <property type="match status" value="2"/>
</dbReference>
<comment type="subcellular location">
    <subcellularLocation>
        <location evidence="1">Endomembrane system</location>
        <topology evidence="1">Multi-pass membrane protein</topology>
    </subcellularLocation>
</comment>
<dbReference type="GO" id="GO:0005507">
    <property type="term" value="F:copper ion binding"/>
    <property type="evidence" value="ECO:0007669"/>
    <property type="project" value="InterPro"/>
</dbReference>
<dbReference type="InterPro" id="IPR017969">
    <property type="entry name" value="Heavy-metal-associated_CS"/>
</dbReference>
<evidence type="ECO:0000256" key="6">
    <source>
        <dbReference type="ARBA" id="ARBA00023008"/>
    </source>
</evidence>
<protein>
    <recommendedName>
        <fullName evidence="8">HMA domain-containing protein</fullName>
    </recommendedName>
</protein>
<dbReference type="PANTHER" id="PTHR43520:SF8">
    <property type="entry name" value="P-TYPE CU(+) TRANSPORTER"/>
    <property type="match status" value="1"/>
</dbReference>
<proteinExistence type="predicted"/>